<keyword evidence="7 13" id="KW-0378">Hydrolase</keyword>
<comment type="subcellular location">
    <subcellularLocation>
        <location evidence="2">Secreted</location>
    </subcellularLocation>
</comment>
<dbReference type="UniPathway" id="UPA00696"/>
<dbReference type="Gene3D" id="2.60.40.10">
    <property type="entry name" value="Immunoglobulins"/>
    <property type="match status" value="1"/>
</dbReference>
<dbReference type="FunFam" id="2.60.40.10:FF:000757">
    <property type="entry name" value="Beta-glucosidase G"/>
    <property type="match status" value="1"/>
</dbReference>
<evidence type="ECO:0000313" key="15">
    <source>
        <dbReference type="EMBL" id="KKA30951.1"/>
    </source>
</evidence>
<evidence type="ECO:0000256" key="1">
    <source>
        <dbReference type="ARBA" id="ARBA00000448"/>
    </source>
</evidence>
<dbReference type="InterPro" id="IPR036962">
    <property type="entry name" value="Glyco_hydro_3_N_sf"/>
</dbReference>
<comment type="pathway">
    <text evidence="3 13">Glycan metabolism; cellulose degradation.</text>
</comment>
<evidence type="ECO:0000259" key="14">
    <source>
        <dbReference type="SMART" id="SM01217"/>
    </source>
</evidence>
<dbReference type="InterPro" id="IPR019800">
    <property type="entry name" value="Glyco_hydro_3_AS"/>
</dbReference>
<dbReference type="Pfam" id="PF14310">
    <property type="entry name" value="Fn3-like"/>
    <property type="match status" value="1"/>
</dbReference>
<evidence type="ECO:0000256" key="11">
    <source>
        <dbReference type="ARBA" id="ARBA00023295"/>
    </source>
</evidence>
<dbReference type="InterPro" id="IPR026891">
    <property type="entry name" value="Fn3-like"/>
</dbReference>
<sequence>MTGTGAWKEAYGKAVEYVSKMTLEEKVILTSGIPTPNGCVGWVPAIKRIGFPGLCTDDAGNGLRNADFVNSWPSGVHVGASWNRNLSYQRAFGMGNEFKRKGVNLLLGPVVGPMGRIVQGGRNWEGIAVDPYLAGQLVSVTVSGHQDAGVMASTKHYIANEQEMYRWPRDGIEAISSNIDDRTIHEFYLWPFQDAVKAGTVNIMCSYQRLNNSYACHNSKSLNGLLKTELGFQGFVVTDWRAQHAGVAPALAGLDMAMPTHEGFWGEKLVEAVNNGSVPESRVTDMATRIIASWFKLGQDKTFTSPGTGRPHSILDPHPAIDARLGYSRKALFDGAIEGHVLVKNIKNALPLKSPRMMSIFGYSAKSPDILNPGQWISFGDPIDPAFYASAIAPNGTMVSGGGAGATSPSNLISPFEALKMRAYEEGTAVFWDLVNAEPEVDPTSDVCLVFGNAWAAEKFDRPNLHDDYTDGLVKHVASKCPNTVVILHNSGVRLVDQFADNENVTAIIFGHLPGQDSGPAITSILFGDVNPSGKLPYTVARNESDYFSAGPDLPAGPFQIYPQSNFSEGVFVDYRHFDKHNIEPRYEFGFGLSYTTFNYSDLDVSRVDSANTDEFPTGPVVEGGQRDLWDLLYTVTVKLGNSGDRAGQEVAQLYVRIPQAEAPVRQLRGFDKVHVEPSQSVLVTFSLTRRDLSYWDVVHQKWRLPRGEFTVFVGSSSRELPMEGTFVV</sequence>
<evidence type="ECO:0000256" key="9">
    <source>
        <dbReference type="ARBA" id="ARBA00023180"/>
    </source>
</evidence>
<dbReference type="AlphaFoldDB" id="A0A0F4ZLD8"/>
<dbReference type="PRINTS" id="PR00133">
    <property type="entry name" value="GLHYDRLASE3"/>
</dbReference>
<dbReference type="Gene3D" id="3.20.20.300">
    <property type="entry name" value="Glycoside hydrolase, family 3, N-terminal domain"/>
    <property type="match status" value="1"/>
</dbReference>
<reference evidence="15 16" key="1">
    <citation type="submission" date="2015-03" db="EMBL/GenBank/DDBJ databases">
        <authorList>
            <person name="Radwan O."/>
            <person name="Al-Naeli F.A."/>
            <person name="Rendon G.A."/>
            <person name="Fields C."/>
        </authorList>
    </citation>
    <scope>NUCLEOTIDE SEQUENCE [LARGE SCALE GENOMIC DNA]</scope>
    <source>
        <strain evidence="15">CR-DP1</strain>
    </source>
</reference>
<keyword evidence="6" id="KW-0732">Signal</keyword>
<organism evidence="15 16">
    <name type="scientific">Thielaviopsis punctulata</name>
    <dbReference type="NCBI Taxonomy" id="72032"/>
    <lineage>
        <taxon>Eukaryota</taxon>
        <taxon>Fungi</taxon>
        <taxon>Dikarya</taxon>
        <taxon>Ascomycota</taxon>
        <taxon>Pezizomycotina</taxon>
        <taxon>Sordariomycetes</taxon>
        <taxon>Hypocreomycetidae</taxon>
        <taxon>Microascales</taxon>
        <taxon>Ceratocystidaceae</taxon>
        <taxon>Thielaviopsis</taxon>
    </lineage>
</organism>
<protein>
    <recommendedName>
        <fullName evidence="13">beta-glucosidase</fullName>
        <ecNumber evidence="13">3.2.1.21</ecNumber>
    </recommendedName>
</protein>
<evidence type="ECO:0000313" key="16">
    <source>
        <dbReference type="Proteomes" id="UP000033483"/>
    </source>
</evidence>
<comment type="caution">
    <text evidence="15">The sequence shown here is derived from an EMBL/GenBank/DDBJ whole genome shotgun (WGS) entry which is preliminary data.</text>
</comment>
<dbReference type="InterPro" id="IPR001764">
    <property type="entry name" value="Glyco_hydro_3_N"/>
</dbReference>
<evidence type="ECO:0000256" key="13">
    <source>
        <dbReference type="RuleBase" id="RU361161"/>
    </source>
</evidence>
<dbReference type="SUPFAM" id="SSF51445">
    <property type="entry name" value="(Trans)glycosidases"/>
    <property type="match status" value="1"/>
</dbReference>
<keyword evidence="9" id="KW-0325">Glycoprotein</keyword>
<evidence type="ECO:0000256" key="12">
    <source>
        <dbReference type="ARBA" id="ARBA00023326"/>
    </source>
</evidence>
<dbReference type="InterPro" id="IPR036881">
    <property type="entry name" value="Glyco_hydro_3_C_sf"/>
</dbReference>
<proteinExistence type="inferred from homology"/>
<dbReference type="FunFam" id="3.20.20.300:FF:000002">
    <property type="entry name" value="Probable beta-glucosidase"/>
    <property type="match status" value="1"/>
</dbReference>
<keyword evidence="12 13" id="KW-0624">Polysaccharide degradation</keyword>
<keyword evidence="5" id="KW-0964">Secreted</keyword>
<evidence type="ECO:0000256" key="8">
    <source>
        <dbReference type="ARBA" id="ARBA00023001"/>
    </source>
</evidence>
<evidence type="ECO:0000256" key="7">
    <source>
        <dbReference type="ARBA" id="ARBA00022801"/>
    </source>
</evidence>
<dbReference type="GO" id="GO:0008422">
    <property type="term" value="F:beta-glucosidase activity"/>
    <property type="evidence" value="ECO:0007669"/>
    <property type="project" value="UniProtKB-EC"/>
</dbReference>
<dbReference type="PANTHER" id="PTHR42715:SF5">
    <property type="entry name" value="BETA-GLUCOSIDASE M-RELATED"/>
    <property type="match status" value="1"/>
</dbReference>
<dbReference type="SUPFAM" id="SSF52279">
    <property type="entry name" value="Beta-D-glucan exohydrolase, C-terminal domain"/>
    <property type="match status" value="1"/>
</dbReference>
<dbReference type="InterPro" id="IPR002772">
    <property type="entry name" value="Glyco_hydro_3_C"/>
</dbReference>
<dbReference type="GO" id="GO:0030245">
    <property type="term" value="P:cellulose catabolic process"/>
    <property type="evidence" value="ECO:0007669"/>
    <property type="project" value="UniProtKB-UniPathway"/>
</dbReference>
<name>A0A0F4ZLD8_9PEZI</name>
<feature type="domain" description="Fibronectin type III-like" evidence="14">
    <location>
        <begin position="650"/>
        <end position="718"/>
    </location>
</feature>
<comment type="similarity">
    <text evidence="4 13">Belongs to the glycosyl hydrolase 3 family.</text>
</comment>
<dbReference type="Pfam" id="PF01915">
    <property type="entry name" value="Glyco_hydro_3_C"/>
    <property type="match status" value="1"/>
</dbReference>
<evidence type="ECO:0000256" key="3">
    <source>
        <dbReference type="ARBA" id="ARBA00004987"/>
    </source>
</evidence>
<dbReference type="Pfam" id="PF00933">
    <property type="entry name" value="Glyco_hydro_3"/>
    <property type="match status" value="1"/>
</dbReference>
<evidence type="ECO:0000256" key="5">
    <source>
        <dbReference type="ARBA" id="ARBA00022525"/>
    </source>
</evidence>
<keyword evidence="10 13" id="KW-0119">Carbohydrate metabolism</keyword>
<accession>A0A0F4ZLD8</accession>
<keyword evidence="8" id="KW-0136">Cellulose degradation</keyword>
<gene>
    <name evidence="15" type="ORF">TD95_001324</name>
</gene>
<dbReference type="InterPro" id="IPR050288">
    <property type="entry name" value="Cellulose_deg_GH3"/>
</dbReference>
<keyword evidence="11 13" id="KW-0326">Glycosidase</keyword>
<evidence type="ECO:0000256" key="4">
    <source>
        <dbReference type="ARBA" id="ARBA00005336"/>
    </source>
</evidence>
<dbReference type="GO" id="GO:0005576">
    <property type="term" value="C:extracellular region"/>
    <property type="evidence" value="ECO:0007669"/>
    <property type="project" value="UniProtKB-SubCell"/>
</dbReference>
<dbReference type="OrthoDB" id="416222at2759"/>
<evidence type="ECO:0000256" key="2">
    <source>
        <dbReference type="ARBA" id="ARBA00004613"/>
    </source>
</evidence>
<dbReference type="SMART" id="SM01217">
    <property type="entry name" value="Fn3_like"/>
    <property type="match status" value="1"/>
</dbReference>
<dbReference type="PROSITE" id="PS00775">
    <property type="entry name" value="GLYCOSYL_HYDROL_F3"/>
    <property type="match status" value="1"/>
</dbReference>
<evidence type="ECO:0000256" key="10">
    <source>
        <dbReference type="ARBA" id="ARBA00023277"/>
    </source>
</evidence>
<dbReference type="Proteomes" id="UP000033483">
    <property type="component" value="Unassembled WGS sequence"/>
</dbReference>
<dbReference type="EMBL" id="LAEV01000158">
    <property type="protein sequence ID" value="KKA30951.1"/>
    <property type="molecule type" value="Genomic_DNA"/>
</dbReference>
<dbReference type="PANTHER" id="PTHR42715">
    <property type="entry name" value="BETA-GLUCOSIDASE"/>
    <property type="match status" value="1"/>
</dbReference>
<dbReference type="Gene3D" id="3.40.50.1700">
    <property type="entry name" value="Glycoside hydrolase family 3 C-terminal domain"/>
    <property type="match status" value="1"/>
</dbReference>
<keyword evidence="16" id="KW-1185">Reference proteome</keyword>
<evidence type="ECO:0000256" key="6">
    <source>
        <dbReference type="ARBA" id="ARBA00022729"/>
    </source>
</evidence>
<dbReference type="InterPro" id="IPR017853">
    <property type="entry name" value="GH"/>
</dbReference>
<dbReference type="InterPro" id="IPR013783">
    <property type="entry name" value="Ig-like_fold"/>
</dbReference>
<comment type="catalytic activity">
    <reaction evidence="1 13">
        <text>Hydrolysis of terminal, non-reducing beta-D-glucosyl residues with release of beta-D-glucose.</text>
        <dbReference type="EC" id="3.2.1.21"/>
    </reaction>
</comment>
<dbReference type="EC" id="3.2.1.21" evidence="13"/>